<accession>A0A1D8S652</accession>
<dbReference type="GO" id="GO:0015948">
    <property type="term" value="P:methanogenesis"/>
    <property type="evidence" value="ECO:0007669"/>
    <property type="project" value="InterPro"/>
</dbReference>
<dbReference type="Gene3D" id="3.20.20.480">
    <property type="entry name" value="Trimethylamine methyltransferase-like"/>
    <property type="match status" value="1"/>
</dbReference>
<dbReference type="EMBL" id="CP016070">
    <property type="protein sequence ID" value="AOW80846.1"/>
    <property type="molecule type" value="Genomic_DNA"/>
</dbReference>
<keyword evidence="2 5" id="KW-0489">Methyltransferase</keyword>
<proteinExistence type="inferred from homology"/>
<dbReference type="InterPro" id="IPR038601">
    <property type="entry name" value="MttB-like_sf"/>
</dbReference>
<dbReference type="Proteomes" id="UP000185608">
    <property type="component" value="Chromosome"/>
</dbReference>
<keyword evidence="3 5" id="KW-0808">Transferase</keyword>
<dbReference type="GO" id="GO:0032259">
    <property type="term" value="P:methylation"/>
    <property type="evidence" value="ECO:0007669"/>
    <property type="project" value="UniProtKB-KW"/>
</dbReference>
<sequence length="473" mass="49816">MTERLTPSARESIHEAVLDVLATAGMRVEHPAARETLIAAGGTADGAVVTLPPAVVRDALESAPSSFDWRARDPDKSVTVGEGDPVIAPTRGPRYVKRPGETRHRATMADFERLAELVHMEPTIDVVGYDLCSPEGYSLPGNPGGFEQAEVGYELLETLFLTTDKPIVATARSGPEAAASLETARTAFGAAELTEHVVLGILHARSPRVFNEPMVEGLIRFARAGQPLVVASGAIPGASAPHSLSEAAVQVIAETVFGAVLVQQLTPGTPVVLGRSGTVYDPQADAVAARSPRGAVLQDVVVEMADFYDLPSRGSGAGTDAKAIDYQSGAESTAHLAQALDSGADLLLNATGGLDTYATVSPEKTVLDAERIRALSQGVRDEQALLAAVESGPSIETVRNSQPGTPFFDDRDPATLPDATTFEAPIGDRGDYESWVGAGSPTLTERATERVETLRERYERPPIDPEIEAALEG</sequence>
<evidence type="ECO:0000256" key="2">
    <source>
        <dbReference type="ARBA" id="ARBA00022603"/>
    </source>
</evidence>
<feature type="region of interest" description="Disordered" evidence="4">
    <location>
        <begin position="422"/>
        <end position="447"/>
    </location>
</feature>
<name>A0A1D8S652_9EURY</name>
<dbReference type="GeneID" id="29829663"/>
<dbReference type="STRING" id="1873524.HSR6_1744"/>
<evidence type="ECO:0000313" key="6">
    <source>
        <dbReference type="Proteomes" id="UP000185608"/>
    </source>
</evidence>
<evidence type="ECO:0000256" key="3">
    <source>
        <dbReference type="ARBA" id="ARBA00022679"/>
    </source>
</evidence>
<dbReference type="AlphaFoldDB" id="A0A1D8S652"/>
<reference evidence="5 6" key="1">
    <citation type="submission" date="2016-06" db="EMBL/GenBank/DDBJ databases">
        <title>Discovery of anaerobic lithoheterotrophic haloarchaeon capable of sulfur respiration by hydrogen and formate.</title>
        <authorList>
            <person name="Sorokin D.Y."/>
            <person name="Kublanov I.V."/>
            <person name="Roman P."/>
            <person name="Sinninghe Damste J.S."/>
            <person name="Golyshin P.N."/>
            <person name="Rojo D."/>
            <person name="Ciordia S."/>
            <person name="Mena Md.C."/>
            <person name="Ferrer M."/>
            <person name="Smedile F."/>
            <person name="Messina E."/>
            <person name="La Cono V."/>
            <person name="Yakimov M.M."/>
        </authorList>
    </citation>
    <scope>NUCLEOTIDE SEQUENCE [LARGE SCALE GENOMIC DNA]</scope>
    <source>
        <strain evidence="5 6">HTSR1</strain>
    </source>
</reference>
<dbReference type="RefSeq" id="WP_070365509.1">
    <property type="nucleotide sequence ID" value="NZ_CP016070.1"/>
</dbReference>
<dbReference type="GO" id="GO:0008168">
    <property type="term" value="F:methyltransferase activity"/>
    <property type="evidence" value="ECO:0007669"/>
    <property type="project" value="UniProtKB-KW"/>
</dbReference>
<organism evidence="5 6">
    <name type="scientific">Halodesulfurarchaeum formicicum</name>
    <dbReference type="NCBI Taxonomy" id="1873524"/>
    <lineage>
        <taxon>Archaea</taxon>
        <taxon>Methanobacteriati</taxon>
        <taxon>Methanobacteriota</taxon>
        <taxon>Stenosarchaea group</taxon>
        <taxon>Halobacteria</taxon>
        <taxon>Halobacteriales</taxon>
        <taxon>Halobacteriaceae</taxon>
        <taxon>Halodesulfurarchaeum</taxon>
    </lineage>
</organism>
<comment type="similarity">
    <text evidence="1">Belongs to the trimethylamine methyltransferase family.</text>
</comment>
<protein>
    <submittedName>
        <fullName evidence="5">Trimethylamine methyltransferase</fullName>
    </submittedName>
</protein>
<evidence type="ECO:0000256" key="1">
    <source>
        <dbReference type="ARBA" id="ARBA00007137"/>
    </source>
</evidence>
<evidence type="ECO:0000256" key="4">
    <source>
        <dbReference type="SAM" id="MobiDB-lite"/>
    </source>
</evidence>
<dbReference type="Pfam" id="PF06253">
    <property type="entry name" value="MTTB"/>
    <property type="match status" value="1"/>
</dbReference>
<dbReference type="KEGG" id="halh:HTSR_1676"/>
<dbReference type="InterPro" id="IPR010426">
    <property type="entry name" value="MTTB_MeTrfase"/>
</dbReference>
<gene>
    <name evidence="5" type="ORF">HTSR_1676</name>
</gene>
<evidence type="ECO:0000313" key="5">
    <source>
        <dbReference type="EMBL" id="AOW80846.1"/>
    </source>
</evidence>